<dbReference type="InterPro" id="IPR001849">
    <property type="entry name" value="PH_domain"/>
</dbReference>
<protein>
    <submittedName>
        <fullName evidence="3">YBL085Wp-like protein</fullName>
    </submittedName>
</protein>
<evidence type="ECO:0000313" key="4">
    <source>
        <dbReference type="Proteomes" id="UP000095038"/>
    </source>
</evidence>
<keyword evidence="4" id="KW-1185">Reference proteome</keyword>
<dbReference type="Pfam" id="PF00169">
    <property type="entry name" value="PH"/>
    <property type="match status" value="1"/>
</dbReference>
<dbReference type="SMART" id="SM00233">
    <property type="entry name" value="PH"/>
    <property type="match status" value="1"/>
</dbReference>
<proteinExistence type="predicted"/>
<gene>
    <name evidence="3" type="ORF">ASCRUDRAFT_24099</name>
</gene>
<dbReference type="OrthoDB" id="73680at2759"/>
<dbReference type="GO" id="GO:0042147">
    <property type="term" value="P:retrograde transport, endosome to Golgi"/>
    <property type="evidence" value="ECO:0007669"/>
    <property type="project" value="TreeGrafter"/>
</dbReference>
<dbReference type="GO" id="GO:0005802">
    <property type="term" value="C:trans-Golgi network"/>
    <property type="evidence" value="ECO:0007669"/>
    <property type="project" value="TreeGrafter"/>
</dbReference>
<dbReference type="RefSeq" id="XP_020049744.1">
    <property type="nucleotide sequence ID" value="XM_020189827.1"/>
</dbReference>
<sequence>LRTADHSGWMSKKGSSAVGPWKTRFFTLNHTRLSYFGSMKDTKEKGLIDITAHKVLPARDDDKFVALYAATTGQGRYCFKLVPPAPGYKKGLTFTQPKVHYFAVDTKEEMRGWMAALMKATIDLDESIPIVSSCVTPTVTLQKAQELLAKA</sequence>
<keyword evidence="1" id="KW-0597">Phosphoprotein</keyword>
<dbReference type="Proteomes" id="UP000095038">
    <property type="component" value="Unassembled WGS sequence"/>
</dbReference>
<dbReference type="GO" id="GO:0055037">
    <property type="term" value="C:recycling endosome"/>
    <property type="evidence" value="ECO:0007669"/>
    <property type="project" value="TreeGrafter"/>
</dbReference>
<dbReference type="STRING" id="1344418.A0A1D2VPE2"/>
<evidence type="ECO:0000256" key="1">
    <source>
        <dbReference type="ARBA" id="ARBA00022553"/>
    </source>
</evidence>
<dbReference type="Gene3D" id="2.30.29.30">
    <property type="entry name" value="Pleckstrin-homology domain (PH domain)/Phosphotyrosine-binding domain (PTB)"/>
    <property type="match status" value="1"/>
</dbReference>
<accession>A0A1D2VPE2</accession>
<dbReference type="PROSITE" id="PS50003">
    <property type="entry name" value="PH_DOMAIN"/>
    <property type="match status" value="1"/>
</dbReference>
<dbReference type="CDD" id="cd13316">
    <property type="entry name" value="PH_Boi"/>
    <property type="match status" value="1"/>
</dbReference>
<dbReference type="GO" id="GO:0005829">
    <property type="term" value="C:cytosol"/>
    <property type="evidence" value="ECO:0007669"/>
    <property type="project" value="GOC"/>
</dbReference>
<dbReference type="GO" id="GO:0001881">
    <property type="term" value="P:receptor recycling"/>
    <property type="evidence" value="ECO:0007669"/>
    <property type="project" value="TreeGrafter"/>
</dbReference>
<dbReference type="AlphaFoldDB" id="A0A1D2VPE2"/>
<evidence type="ECO:0000259" key="2">
    <source>
        <dbReference type="PROSITE" id="PS50003"/>
    </source>
</evidence>
<dbReference type="GO" id="GO:0007032">
    <property type="term" value="P:endosome organization"/>
    <property type="evidence" value="ECO:0007669"/>
    <property type="project" value="TreeGrafter"/>
</dbReference>
<name>A0A1D2VPE2_9ASCO</name>
<evidence type="ECO:0000313" key="3">
    <source>
        <dbReference type="EMBL" id="ODV63437.1"/>
    </source>
</evidence>
<dbReference type="InterPro" id="IPR011993">
    <property type="entry name" value="PH-like_dom_sf"/>
</dbReference>
<dbReference type="GeneID" id="30963463"/>
<organism evidence="3 4">
    <name type="scientific">Ascoidea rubescens DSM 1968</name>
    <dbReference type="NCBI Taxonomy" id="1344418"/>
    <lineage>
        <taxon>Eukaryota</taxon>
        <taxon>Fungi</taxon>
        <taxon>Dikarya</taxon>
        <taxon>Ascomycota</taxon>
        <taxon>Saccharomycotina</taxon>
        <taxon>Saccharomycetes</taxon>
        <taxon>Ascoideaceae</taxon>
        <taxon>Ascoidea</taxon>
    </lineage>
</organism>
<feature type="non-terminal residue" evidence="3">
    <location>
        <position position="1"/>
    </location>
</feature>
<feature type="non-terminal residue" evidence="3">
    <location>
        <position position="151"/>
    </location>
</feature>
<dbReference type="EMBL" id="KV454475">
    <property type="protein sequence ID" value="ODV63437.1"/>
    <property type="molecule type" value="Genomic_DNA"/>
</dbReference>
<dbReference type="SUPFAM" id="SSF50729">
    <property type="entry name" value="PH domain-like"/>
    <property type="match status" value="1"/>
</dbReference>
<dbReference type="FunFam" id="2.30.29.30:FF:000230">
    <property type="entry name" value="Polarized growth protein (Boi2)"/>
    <property type="match status" value="1"/>
</dbReference>
<dbReference type="InterPro" id="IPR045188">
    <property type="entry name" value="Boi1/Boi2-like"/>
</dbReference>
<dbReference type="GO" id="GO:0005769">
    <property type="term" value="C:early endosome"/>
    <property type="evidence" value="ECO:0007669"/>
    <property type="project" value="TreeGrafter"/>
</dbReference>
<dbReference type="InParanoid" id="A0A1D2VPE2"/>
<dbReference type="PANTHER" id="PTHR22902">
    <property type="entry name" value="SESQUIPEDALIAN"/>
    <property type="match status" value="1"/>
</dbReference>
<reference evidence="4" key="1">
    <citation type="submission" date="2016-05" db="EMBL/GenBank/DDBJ databases">
        <title>Comparative genomics of biotechnologically important yeasts.</title>
        <authorList>
            <consortium name="DOE Joint Genome Institute"/>
            <person name="Riley R."/>
            <person name="Haridas S."/>
            <person name="Wolfe K.H."/>
            <person name="Lopes M.R."/>
            <person name="Hittinger C.T."/>
            <person name="Goker M."/>
            <person name="Salamov A."/>
            <person name="Wisecaver J."/>
            <person name="Long T.M."/>
            <person name="Aerts A.L."/>
            <person name="Barry K."/>
            <person name="Choi C."/>
            <person name="Clum A."/>
            <person name="Coughlan A.Y."/>
            <person name="Deshpande S."/>
            <person name="Douglass A.P."/>
            <person name="Hanson S.J."/>
            <person name="Klenk H.-P."/>
            <person name="Labutti K."/>
            <person name="Lapidus A."/>
            <person name="Lindquist E."/>
            <person name="Lipzen A."/>
            <person name="Meier-Kolthoff J.P."/>
            <person name="Ohm R.A."/>
            <person name="Otillar R.P."/>
            <person name="Pangilinan J."/>
            <person name="Peng Y."/>
            <person name="Rokas A."/>
            <person name="Rosa C.A."/>
            <person name="Scheuner C."/>
            <person name="Sibirny A.A."/>
            <person name="Slot J.C."/>
            <person name="Stielow J.B."/>
            <person name="Sun H."/>
            <person name="Kurtzman C.P."/>
            <person name="Blackwell M."/>
            <person name="Grigoriev I.V."/>
            <person name="Jeffries T.W."/>
        </authorList>
    </citation>
    <scope>NUCLEOTIDE SEQUENCE [LARGE SCALE GENOMIC DNA]</scope>
    <source>
        <strain evidence="4">DSM 1968</strain>
    </source>
</reference>
<feature type="domain" description="PH" evidence="2">
    <location>
        <begin position="3"/>
        <end position="122"/>
    </location>
</feature>
<dbReference type="PANTHER" id="PTHR22902:SF27">
    <property type="entry name" value="PLECKSTRIN HOMOLOGY DOMAIN-CONTAINING FAMILY A MEMBER 3"/>
    <property type="match status" value="1"/>
</dbReference>